<keyword evidence="1" id="KW-1133">Transmembrane helix</keyword>
<feature type="transmembrane region" description="Helical" evidence="1">
    <location>
        <begin position="20"/>
        <end position="38"/>
    </location>
</feature>
<proteinExistence type="predicted"/>
<name>A0A7R9D106_TIMCR</name>
<keyword evidence="1" id="KW-0812">Transmembrane</keyword>
<evidence type="ECO:0000256" key="1">
    <source>
        <dbReference type="SAM" id="Phobius"/>
    </source>
</evidence>
<dbReference type="EMBL" id="OC319230">
    <property type="protein sequence ID" value="CAD7404675.1"/>
    <property type="molecule type" value="Genomic_DNA"/>
</dbReference>
<gene>
    <name evidence="2" type="ORF">TCEB3V08_LOCUS7613</name>
</gene>
<keyword evidence="1" id="KW-0472">Membrane</keyword>
<protein>
    <submittedName>
        <fullName evidence="2">Uncharacterized protein</fullName>
    </submittedName>
</protein>
<organism evidence="2">
    <name type="scientific">Timema cristinae</name>
    <name type="common">Walking stick</name>
    <dbReference type="NCBI Taxonomy" id="61476"/>
    <lineage>
        <taxon>Eukaryota</taxon>
        <taxon>Metazoa</taxon>
        <taxon>Ecdysozoa</taxon>
        <taxon>Arthropoda</taxon>
        <taxon>Hexapoda</taxon>
        <taxon>Insecta</taxon>
        <taxon>Pterygota</taxon>
        <taxon>Neoptera</taxon>
        <taxon>Polyneoptera</taxon>
        <taxon>Phasmatodea</taxon>
        <taxon>Timematodea</taxon>
        <taxon>Timematoidea</taxon>
        <taxon>Timematidae</taxon>
        <taxon>Timema</taxon>
    </lineage>
</organism>
<sequence length="173" mass="19917">MKDRDMVLMGLQAEPLYSDVKLTACIYCYAAVVITPTVNVGLLLPGIYGAQYAVKDRYPPSAIMIIFPTTLMWLHISQFDVRRLGVPCPRNYNPSDYFIELLAVIPTREETCKQTIELICDNFKNSEIGLKIHHDTEPRTDLQMTSSHCRNPEDSYPKQVWWLDKKSRDMNKS</sequence>
<dbReference type="AlphaFoldDB" id="A0A7R9D106"/>
<feature type="transmembrane region" description="Helical" evidence="1">
    <location>
        <begin position="58"/>
        <end position="76"/>
    </location>
</feature>
<accession>A0A7R9D106</accession>
<evidence type="ECO:0000313" key="2">
    <source>
        <dbReference type="EMBL" id="CAD7404675.1"/>
    </source>
</evidence>
<reference evidence="2" key="1">
    <citation type="submission" date="2020-11" db="EMBL/GenBank/DDBJ databases">
        <authorList>
            <person name="Tran Van P."/>
        </authorList>
    </citation>
    <scope>NUCLEOTIDE SEQUENCE</scope>
</reference>